<proteinExistence type="predicted"/>
<reference evidence="3" key="1">
    <citation type="submission" date="2016-06" db="UniProtKB">
        <authorList>
            <consortium name="WormBaseParasite"/>
        </authorList>
    </citation>
    <scope>IDENTIFICATION</scope>
</reference>
<sequence length="112" mass="12495">MYTMMEKKDYIGRYMSGQCPLSKQCSFGVPSATAWDSLQTTEPELVTISELLAVEPPLFSSYLCGCDRSDSFMISLVGDGVIKTRIATVPIFLLEKKVGALCNESRLQIWKE</sequence>
<evidence type="ECO:0000313" key="3">
    <source>
        <dbReference type="WBParaSite" id="TCNE_0000025601-mRNA-1"/>
    </source>
</evidence>
<evidence type="ECO:0000313" key="1">
    <source>
        <dbReference type="EMBL" id="VDM23907.1"/>
    </source>
</evidence>
<protein>
    <submittedName>
        <fullName evidence="3">RT_RNaseH_2 domain-containing protein</fullName>
    </submittedName>
</protein>
<keyword evidence="2" id="KW-1185">Reference proteome</keyword>
<evidence type="ECO:0000313" key="2">
    <source>
        <dbReference type="Proteomes" id="UP000050794"/>
    </source>
</evidence>
<dbReference type="WBParaSite" id="TCNE_0000025601-mRNA-1">
    <property type="protein sequence ID" value="TCNE_0000025601-mRNA-1"/>
    <property type="gene ID" value="TCNE_0000025601"/>
</dbReference>
<dbReference type="AlphaFoldDB" id="A0A183TVI7"/>
<dbReference type="Proteomes" id="UP000050794">
    <property type="component" value="Unassembled WGS sequence"/>
</dbReference>
<gene>
    <name evidence="1" type="ORF">TCNE_LOCUS257</name>
</gene>
<name>A0A183TVI7_TOXCA</name>
<reference evidence="1 2" key="2">
    <citation type="submission" date="2018-11" db="EMBL/GenBank/DDBJ databases">
        <authorList>
            <consortium name="Pathogen Informatics"/>
        </authorList>
    </citation>
    <scope>NUCLEOTIDE SEQUENCE [LARGE SCALE GENOMIC DNA]</scope>
</reference>
<organism evidence="2 3">
    <name type="scientific">Toxocara canis</name>
    <name type="common">Canine roundworm</name>
    <dbReference type="NCBI Taxonomy" id="6265"/>
    <lineage>
        <taxon>Eukaryota</taxon>
        <taxon>Metazoa</taxon>
        <taxon>Ecdysozoa</taxon>
        <taxon>Nematoda</taxon>
        <taxon>Chromadorea</taxon>
        <taxon>Rhabditida</taxon>
        <taxon>Spirurina</taxon>
        <taxon>Ascaridomorpha</taxon>
        <taxon>Ascaridoidea</taxon>
        <taxon>Toxocaridae</taxon>
        <taxon>Toxocara</taxon>
    </lineage>
</organism>
<dbReference type="EMBL" id="UYWY01000101">
    <property type="protein sequence ID" value="VDM23907.1"/>
    <property type="molecule type" value="Genomic_DNA"/>
</dbReference>
<accession>A0A183TVI7</accession>